<comment type="caution">
    <text evidence="2">The sequence shown here is derived from an EMBL/GenBank/DDBJ whole genome shotgun (WGS) entry which is preliminary data.</text>
</comment>
<protein>
    <submittedName>
        <fullName evidence="2">Uncharacterized protein</fullName>
    </submittedName>
</protein>
<name>A0ABR7J1J8_9FLAO</name>
<feature type="transmembrane region" description="Helical" evidence="1">
    <location>
        <begin position="71"/>
        <end position="88"/>
    </location>
</feature>
<accession>A0ABR7J1J8</accession>
<keyword evidence="1" id="KW-1133">Transmembrane helix</keyword>
<dbReference type="Proteomes" id="UP000605990">
    <property type="component" value="Unassembled WGS sequence"/>
</dbReference>
<feature type="transmembrane region" description="Helical" evidence="1">
    <location>
        <begin position="38"/>
        <end position="59"/>
    </location>
</feature>
<keyword evidence="1" id="KW-0472">Membrane</keyword>
<reference evidence="2 3" key="1">
    <citation type="submission" date="2020-08" db="EMBL/GenBank/DDBJ databases">
        <title>Description of novel Flavobacterium F-408 isolate.</title>
        <authorList>
            <person name="Saticioglu I.B."/>
            <person name="Duman M."/>
            <person name="Altun S."/>
        </authorList>
    </citation>
    <scope>NUCLEOTIDE SEQUENCE [LARGE SCALE GENOMIC DNA]</scope>
    <source>
        <strain evidence="2 3">F-408</strain>
    </source>
</reference>
<dbReference type="Pfam" id="PF23396">
    <property type="entry name" value="DUF7103"/>
    <property type="match status" value="1"/>
</dbReference>
<organism evidence="2 3">
    <name type="scientific">Flavobacterium bernardetii</name>
    <dbReference type="NCBI Taxonomy" id="2813823"/>
    <lineage>
        <taxon>Bacteria</taxon>
        <taxon>Pseudomonadati</taxon>
        <taxon>Bacteroidota</taxon>
        <taxon>Flavobacteriia</taxon>
        <taxon>Flavobacteriales</taxon>
        <taxon>Flavobacteriaceae</taxon>
        <taxon>Flavobacterium</taxon>
    </lineage>
</organism>
<dbReference type="EMBL" id="JACRUN010000008">
    <property type="protein sequence ID" value="MBC5835818.1"/>
    <property type="molecule type" value="Genomic_DNA"/>
</dbReference>
<feature type="transmembrane region" description="Helical" evidence="1">
    <location>
        <begin position="94"/>
        <end position="114"/>
    </location>
</feature>
<keyword evidence="3" id="KW-1185">Reference proteome</keyword>
<proteinExistence type="predicted"/>
<feature type="transmembrane region" description="Helical" evidence="1">
    <location>
        <begin position="7"/>
        <end position="26"/>
    </location>
</feature>
<feature type="transmembrane region" description="Helical" evidence="1">
    <location>
        <begin position="121"/>
        <end position="140"/>
    </location>
</feature>
<dbReference type="InterPro" id="IPR055529">
    <property type="entry name" value="DUF7103"/>
</dbReference>
<dbReference type="RefSeq" id="WP_166125563.1">
    <property type="nucleotide sequence ID" value="NZ_JAANOQ010000002.1"/>
</dbReference>
<evidence type="ECO:0000313" key="2">
    <source>
        <dbReference type="EMBL" id="MBC5835818.1"/>
    </source>
</evidence>
<keyword evidence="1" id="KW-0812">Transmembrane</keyword>
<evidence type="ECO:0000313" key="3">
    <source>
        <dbReference type="Proteomes" id="UP000605990"/>
    </source>
</evidence>
<sequence>MEKRIKKLLNISFIWLIFLPIFLYAVDGEIRTSISNYAYSEYSFVFVAFLTFAGSMLIVDGCKDDLFTRNKWYSIILGLSLIGVAITPHKDFSILHYSFAGIFFIGSLFAMILFSSPKQRLLKMFLGLIIIISMLGHFAFNWYSLLVAEWIGMLPIIINYTGENNNKLD</sequence>
<gene>
    <name evidence="2" type="ORF">H8R27_13055</name>
</gene>
<evidence type="ECO:0000256" key="1">
    <source>
        <dbReference type="SAM" id="Phobius"/>
    </source>
</evidence>